<dbReference type="EMBL" id="CDHN01000003">
    <property type="protein sequence ID" value="CEJ89923.1"/>
    <property type="molecule type" value="Genomic_DNA"/>
</dbReference>
<feature type="region of interest" description="Disordered" evidence="1">
    <location>
        <begin position="23"/>
        <end position="46"/>
    </location>
</feature>
<evidence type="ECO:0000256" key="1">
    <source>
        <dbReference type="SAM" id="MobiDB-lite"/>
    </source>
</evidence>
<sequence length="146" mass="16673">MSGMQRCCIREGRALHRDLKDELSKCPPDAANGGLPKERPELEERRRNVAEKVALYASASKRWFRMHEQWRDEGSEQSDAADQDGLKDLLLEGFARFQLRYKDEQDLLKTGKSAVTLCLIISRLPAFQTLRFLDAVSDAGKDEFDV</sequence>
<gene>
    <name evidence="2" type="ORF">VHEMI05737</name>
</gene>
<proteinExistence type="predicted"/>
<reference evidence="2 3" key="1">
    <citation type="journal article" date="2015" name="Genome Announc.">
        <title>Draft Genome Sequence and Gene Annotation of the Entomopathogenic Fungus Verticillium hemipterigenum.</title>
        <authorList>
            <person name="Horn F."/>
            <person name="Habel A."/>
            <person name="Scharf D.H."/>
            <person name="Dworschak J."/>
            <person name="Brakhage A.A."/>
            <person name="Guthke R."/>
            <person name="Hertweck C."/>
            <person name="Linde J."/>
        </authorList>
    </citation>
    <scope>NUCLEOTIDE SEQUENCE [LARGE SCALE GENOMIC DNA]</scope>
</reference>
<protein>
    <submittedName>
        <fullName evidence="2">Uncharacterized protein</fullName>
    </submittedName>
</protein>
<dbReference type="Proteomes" id="UP000039046">
    <property type="component" value="Unassembled WGS sequence"/>
</dbReference>
<evidence type="ECO:0000313" key="3">
    <source>
        <dbReference type="Proteomes" id="UP000039046"/>
    </source>
</evidence>
<name>A0A0A1THR3_9HYPO</name>
<feature type="compositionally biased region" description="Basic and acidic residues" evidence="1">
    <location>
        <begin position="36"/>
        <end position="46"/>
    </location>
</feature>
<dbReference type="HOGENOM" id="CLU_1778760_0_0_1"/>
<organism evidence="2 3">
    <name type="scientific">[Torrubiella] hemipterigena</name>
    <dbReference type="NCBI Taxonomy" id="1531966"/>
    <lineage>
        <taxon>Eukaryota</taxon>
        <taxon>Fungi</taxon>
        <taxon>Dikarya</taxon>
        <taxon>Ascomycota</taxon>
        <taxon>Pezizomycotina</taxon>
        <taxon>Sordariomycetes</taxon>
        <taxon>Hypocreomycetidae</taxon>
        <taxon>Hypocreales</taxon>
        <taxon>Clavicipitaceae</taxon>
        <taxon>Clavicipitaceae incertae sedis</taxon>
        <taxon>'Torrubiella' clade</taxon>
    </lineage>
</organism>
<keyword evidence="3" id="KW-1185">Reference proteome</keyword>
<dbReference type="AlphaFoldDB" id="A0A0A1THR3"/>
<accession>A0A0A1THR3</accession>
<evidence type="ECO:0000313" key="2">
    <source>
        <dbReference type="EMBL" id="CEJ89923.1"/>
    </source>
</evidence>